<dbReference type="PROSITE" id="PS51186">
    <property type="entry name" value="GNAT"/>
    <property type="match status" value="1"/>
</dbReference>
<organism evidence="4 5">
    <name type="scientific">Chromobacterium paludis</name>
    <dbReference type="NCBI Taxonomy" id="2605945"/>
    <lineage>
        <taxon>Bacteria</taxon>
        <taxon>Pseudomonadati</taxon>
        <taxon>Pseudomonadota</taxon>
        <taxon>Betaproteobacteria</taxon>
        <taxon>Neisseriales</taxon>
        <taxon>Chromobacteriaceae</taxon>
        <taxon>Chromobacterium</taxon>
    </lineage>
</organism>
<proteinExistence type="predicted"/>
<dbReference type="Gene3D" id="3.40.630.30">
    <property type="match status" value="1"/>
</dbReference>
<dbReference type="PANTHER" id="PTHR10545">
    <property type="entry name" value="DIAMINE N-ACETYLTRANSFERASE"/>
    <property type="match status" value="1"/>
</dbReference>
<dbReference type="GO" id="GO:0008080">
    <property type="term" value="F:N-acetyltransferase activity"/>
    <property type="evidence" value="ECO:0007669"/>
    <property type="project" value="TreeGrafter"/>
</dbReference>
<evidence type="ECO:0000256" key="1">
    <source>
        <dbReference type="ARBA" id="ARBA00022679"/>
    </source>
</evidence>
<keyword evidence="2" id="KW-0012">Acyltransferase</keyword>
<keyword evidence="1 4" id="KW-0808">Transferase</keyword>
<name>A0A5C1DEP5_9NEIS</name>
<evidence type="ECO:0000259" key="3">
    <source>
        <dbReference type="PROSITE" id="PS51186"/>
    </source>
</evidence>
<dbReference type="KEGG" id="chrm:FYK34_01685"/>
<dbReference type="Pfam" id="PF00583">
    <property type="entry name" value="Acetyltransf_1"/>
    <property type="match status" value="1"/>
</dbReference>
<reference evidence="4 5" key="1">
    <citation type="submission" date="2019-08" db="EMBL/GenBank/DDBJ databases">
        <title>Chromobacterium paludis, a novel bacterium isolated from a Maryland marsh pond.</title>
        <authorList>
            <person name="Blackburn M.B."/>
            <person name="Gundersen-Rindal D.E."/>
        </authorList>
    </citation>
    <scope>NUCLEOTIDE SEQUENCE [LARGE SCALE GENOMIC DNA]</scope>
    <source>
        <strain evidence="5">IIBBL 257-1</strain>
    </source>
</reference>
<protein>
    <submittedName>
        <fullName evidence="4">GNAT family N-acetyltransferase</fullName>
    </submittedName>
</protein>
<dbReference type="SUPFAM" id="SSF55729">
    <property type="entry name" value="Acyl-CoA N-acyltransferases (Nat)"/>
    <property type="match status" value="1"/>
</dbReference>
<evidence type="ECO:0000256" key="2">
    <source>
        <dbReference type="ARBA" id="ARBA00023315"/>
    </source>
</evidence>
<dbReference type="InterPro" id="IPR051016">
    <property type="entry name" value="Diverse_Substrate_AcTransf"/>
</dbReference>
<accession>A0A5C1DEP5</accession>
<sequence length="176" mass="19516">MLMVLHWTRDMITTRLATAADAPALAELFYRIDLHYFGPARASRDASARYVRANLFQPHCGVQIMLAECQGGAVGLASFSLLYPAPEYSGQLFMKDLFTLQEARGRGVGQALLKALAGLAVRHGCQRFDWTAERGNQAALDFYLRAGARIVEDKLYFRIDGAALRTFADMPARLAQ</sequence>
<dbReference type="InterPro" id="IPR016181">
    <property type="entry name" value="Acyl_CoA_acyltransferase"/>
</dbReference>
<keyword evidence="5" id="KW-1185">Reference proteome</keyword>
<gene>
    <name evidence="4" type="ORF">FYK34_01685</name>
</gene>
<dbReference type="AlphaFoldDB" id="A0A5C1DEP5"/>
<evidence type="ECO:0000313" key="5">
    <source>
        <dbReference type="Proteomes" id="UP000322079"/>
    </source>
</evidence>
<dbReference type="InterPro" id="IPR000182">
    <property type="entry name" value="GNAT_dom"/>
</dbReference>
<dbReference type="PANTHER" id="PTHR10545:SF29">
    <property type="entry name" value="GH14572P-RELATED"/>
    <property type="match status" value="1"/>
</dbReference>
<dbReference type="EMBL" id="CP043473">
    <property type="protein sequence ID" value="QEL54377.1"/>
    <property type="molecule type" value="Genomic_DNA"/>
</dbReference>
<evidence type="ECO:0000313" key="4">
    <source>
        <dbReference type="EMBL" id="QEL54377.1"/>
    </source>
</evidence>
<dbReference type="Proteomes" id="UP000322079">
    <property type="component" value="Chromosome"/>
</dbReference>
<feature type="domain" description="N-acetyltransferase" evidence="3">
    <location>
        <begin position="12"/>
        <end position="171"/>
    </location>
</feature>